<protein>
    <recommendedName>
        <fullName evidence="4">Protein transport protein sec16</fullName>
    </recommendedName>
</protein>
<reference evidence="2 3" key="1">
    <citation type="submission" date="2024-10" db="EMBL/GenBank/DDBJ databases">
        <title>Updated reference genomes for cyclostephanoid diatoms.</title>
        <authorList>
            <person name="Roberts W.R."/>
            <person name="Alverson A.J."/>
        </authorList>
    </citation>
    <scope>NUCLEOTIDE SEQUENCE [LARGE SCALE GENOMIC DNA]</scope>
    <source>
        <strain evidence="2 3">AJA276-08</strain>
    </source>
</reference>
<comment type="caution">
    <text evidence="2">The sequence shown here is derived from an EMBL/GenBank/DDBJ whole genome shotgun (WGS) entry which is preliminary data.</text>
</comment>
<feature type="compositionally biased region" description="Gly residues" evidence="1">
    <location>
        <begin position="264"/>
        <end position="276"/>
    </location>
</feature>
<name>A0ABD3Q174_9STRA</name>
<feature type="region of interest" description="Disordered" evidence="1">
    <location>
        <begin position="245"/>
        <end position="277"/>
    </location>
</feature>
<evidence type="ECO:0000256" key="1">
    <source>
        <dbReference type="SAM" id="MobiDB-lite"/>
    </source>
</evidence>
<dbReference type="InterPro" id="IPR008942">
    <property type="entry name" value="ENTH_VHS"/>
</dbReference>
<dbReference type="PANTHER" id="PTHR13196">
    <property type="entry name" value="DENN DOMAIN-CONTAINING"/>
    <property type="match status" value="1"/>
</dbReference>
<gene>
    <name evidence="2" type="ORF">ACHAW5_001013</name>
</gene>
<dbReference type="PANTHER" id="PTHR13196:SF14">
    <property type="entry name" value="UDENN DOMAIN-CONTAINING PROTEIN"/>
    <property type="match status" value="1"/>
</dbReference>
<dbReference type="AlphaFoldDB" id="A0ABD3Q174"/>
<feature type="compositionally biased region" description="Polar residues" evidence="1">
    <location>
        <begin position="726"/>
        <end position="735"/>
    </location>
</feature>
<feature type="compositionally biased region" description="Low complexity" evidence="1">
    <location>
        <begin position="801"/>
        <end position="814"/>
    </location>
</feature>
<sequence>MRLLSAIMSGRRVILTCREDAGKLSAVAYGAASMAGQGMLTMGGGGGGNGVGRGTTLFVPVLPPGLRRLLHSPSAYLIGVLLLGGGEGAGVGGSTDRAGPLRRMLDGIAGEVVVFDVDAPPGSSSSFTDPYFHGVSDPRTCVPDIAQQQQQQRRGNVEDHLFDAMSSSSSGTQYYERSIADDLHRDLTDCLRSDRRLFYQGVVQEKLRMTKTAAVGAMKKGMKFLKAKSSMMGFDLAGGGGGGGEVGGGVDGWEDDPDEKGDAVDGGGGGGGGGSRSVGRGNYAYEGGYPNEKSEEDARIAFATFFVCLYGDVASYLTRPSPGMPPVPDGQKFAKYRVANGDVPGSGMSLLVGNFLRSGLFEPFAEARRDEVMTRRAVPDDDAPLFLLAIDRHRANGIDFAPSNVRNTVRQIATRADFPGRYLIDWHVKVRDRVSQLTSAQASGGDFARDVLQLAEDCRESGAVLVDAMMVLWTRMQEGRGMQWKKAHLALQVMRGLLLNGPIAAITEAMDGYASIRILKSYTETLRGQNARLVRDVAAEIHSLLVNTPVLFARRRECMNARRLARDPRPSPLVKETRMIGGIKTFRKVHLALRPTGAAVAPAPMVLVEDLLVGGAAPVVVHASATNNRENAPSGAARPGGYSDDLLSLSVFAAVASQPPATSGNNTGVDGHQLLPSGEPHVGNYSNDLLALNFGASSLSQAAAASNEGSGGGNALVDPFSIPKMSQATQSNERQQPAGESPSGNNPNDLLALSFGTSSFSQVVASSNAGSGGGKELVDPFSMYQMSQATPRMGPPTANMHPSHPTPSRTSPSTSILPAAVNTHVTAPRPPFQTMMNGPVMTHNVHLQPSPSTQPFAMTNIATPFPMQPAQQSQSLMNHSLTPVQTRSSPPKNSPLSMTNNMQVPQSQQMQQQSQIGSAVSNPMSIPPQQGWNLPVHYHQPQQSWTNAAPALAPNEVQTNQSMPVQNSAPVISNGVPPVMQGAPQFLQGAFAPQNPPT</sequence>
<accession>A0ABD3Q174</accession>
<proteinExistence type="predicted"/>
<organism evidence="2 3">
    <name type="scientific">Stephanodiscus triporus</name>
    <dbReference type="NCBI Taxonomy" id="2934178"/>
    <lineage>
        <taxon>Eukaryota</taxon>
        <taxon>Sar</taxon>
        <taxon>Stramenopiles</taxon>
        <taxon>Ochrophyta</taxon>
        <taxon>Bacillariophyta</taxon>
        <taxon>Coscinodiscophyceae</taxon>
        <taxon>Thalassiosirophycidae</taxon>
        <taxon>Stephanodiscales</taxon>
        <taxon>Stephanodiscaceae</taxon>
        <taxon>Stephanodiscus</taxon>
    </lineage>
</organism>
<dbReference type="Gene3D" id="1.25.40.90">
    <property type="match status" value="1"/>
</dbReference>
<dbReference type="SUPFAM" id="SSF48464">
    <property type="entry name" value="ENTH/VHS domain"/>
    <property type="match status" value="1"/>
</dbReference>
<evidence type="ECO:0000313" key="3">
    <source>
        <dbReference type="Proteomes" id="UP001530315"/>
    </source>
</evidence>
<dbReference type="InterPro" id="IPR040032">
    <property type="entry name" value="DENND1A/B/C"/>
</dbReference>
<evidence type="ECO:0000313" key="2">
    <source>
        <dbReference type="EMBL" id="KAL3793732.1"/>
    </source>
</evidence>
<evidence type="ECO:0008006" key="4">
    <source>
        <dbReference type="Google" id="ProtNLM"/>
    </source>
</evidence>
<keyword evidence="3" id="KW-1185">Reference proteome</keyword>
<feature type="region of interest" description="Disordered" evidence="1">
    <location>
        <begin position="661"/>
        <end position="680"/>
    </location>
</feature>
<dbReference type="Proteomes" id="UP001530315">
    <property type="component" value="Unassembled WGS sequence"/>
</dbReference>
<dbReference type="EMBL" id="JALLAZ020000505">
    <property type="protein sequence ID" value="KAL3793732.1"/>
    <property type="molecule type" value="Genomic_DNA"/>
</dbReference>
<feature type="region of interest" description="Disordered" evidence="1">
    <location>
        <begin position="787"/>
        <end position="814"/>
    </location>
</feature>
<feature type="region of interest" description="Disordered" evidence="1">
    <location>
        <begin position="726"/>
        <end position="753"/>
    </location>
</feature>